<comment type="function">
    <text evidence="12">The UvrABC repair system catalyzes the recognition and processing of DNA lesions. A damage recognition complex composed of 2 UvrA and 2 UvrB subunits scans DNA for abnormalities. Upon binding of the UvrA(2)B(2) complex to a putative damaged site, the DNA wraps around one UvrB monomer. DNA wrap is dependent on ATP binding by UvrB and probably causes local melting of the DNA helix, facilitating insertion of UvrB beta-hairpin between the DNA strands. Then UvrB probes one DNA strand for the presence of a lesion. If a lesion is found the UvrA subunits dissociate and the UvrB-DNA preincision complex is formed. This complex is subsequently bound by UvrC and the second UvrB is released. If no lesion is found, the DNA wraps around the other UvrB subunit that will check the other stand for damage.</text>
</comment>
<dbReference type="SMART" id="SM00487">
    <property type="entry name" value="DEXDc"/>
    <property type="match status" value="1"/>
</dbReference>
<dbReference type="CDD" id="cd18790">
    <property type="entry name" value="SF2_C_UvrB"/>
    <property type="match status" value="1"/>
</dbReference>
<feature type="binding site" evidence="12">
    <location>
        <begin position="39"/>
        <end position="46"/>
    </location>
    <ligand>
        <name>ATP</name>
        <dbReference type="ChEBI" id="CHEBI:30616"/>
    </ligand>
</feature>
<dbReference type="Pfam" id="PF02151">
    <property type="entry name" value="UVR"/>
    <property type="match status" value="1"/>
</dbReference>
<feature type="coiled-coil region" evidence="14">
    <location>
        <begin position="619"/>
        <end position="672"/>
    </location>
</feature>
<feature type="short sequence motif" description="Beta-hairpin" evidence="12">
    <location>
        <begin position="92"/>
        <end position="115"/>
    </location>
</feature>
<keyword evidence="3 12" id="KW-0963">Cytoplasm</keyword>
<dbReference type="InterPro" id="IPR027417">
    <property type="entry name" value="P-loop_NTPase"/>
</dbReference>
<evidence type="ECO:0000256" key="10">
    <source>
        <dbReference type="ARBA" id="ARBA00026033"/>
    </source>
</evidence>
<dbReference type="PANTHER" id="PTHR24029:SF0">
    <property type="entry name" value="UVRABC SYSTEM PROTEIN B"/>
    <property type="match status" value="1"/>
</dbReference>
<dbReference type="SUPFAM" id="SSF52540">
    <property type="entry name" value="P-loop containing nucleoside triphosphate hydrolases"/>
    <property type="match status" value="2"/>
</dbReference>
<dbReference type="GO" id="GO:0006289">
    <property type="term" value="P:nucleotide-excision repair"/>
    <property type="evidence" value="ECO:0007669"/>
    <property type="project" value="UniProtKB-UniRule"/>
</dbReference>
<keyword evidence="6 12" id="KW-0228">DNA excision</keyword>
<dbReference type="SMART" id="SM00490">
    <property type="entry name" value="HELICc"/>
    <property type="match status" value="1"/>
</dbReference>
<dbReference type="Gene3D" id="3.40.50.300">
    <property type="entry name" value="P-loop containing nucleotide triphosphate hydrolases"/>
    <property type="match status" value="3"/>
</dbReference>
<dbReference type="GO" id="GO:0009432">
    <property type="term" value="P:SOS response"/>
    <property type="evidence" value="ECO:0007669"/>
    <property type="project" value="UniProtKB-UniRule"/>
</dbReference>
<keyword evidence="9 12" id="KW-0234">DNA repair</keyword>
<comment type="domain">
    <text evidence="12">The beta-hairpin motif is involved in DNA binding.</text>
</comment>
<dbReference type="GO" id="GO:0016887">
    <property type="term" value="F:ATP hydrolysis activity"/>
    <property type="evidence" value="ECO:0007669"/>
    <property type="project" value="InterPro"/>
</dbReference>
<dbReference type="HAMAP" id="MF_00204">
    <property type="entry name" value="UvrB"/>
    <property type="match status" value="1"/>
</dbReference>
<evidence type="ECO:0000313" key="20">
    <source>
        <dbReference type="EMBL" id="HFJ53421.1"/>
    </source>
</evidence>
<dbReference type="PROSITE" id="PS51194">
    <property type="entry name" value="HELICASE_CTER"/>
    <property type="match status" value="1"/>
</dbReference>
<evidence type="ECO:0000256" key="7">
    <source>
        <dbReference type="ARBA" id="ARBA00022840"/>
    </source>
</evidence>
<dbReference type="GO" id="GO:0005737">
    <property type="term" value="C:cytoplasm"/>
    <property type="evidence" value="ECO:0007669"/>
    <property type="project" value="UniProtKB-SubCell"/>
</dbReference>
<feature type="domain" description="Helicase C-terminal" evidence="18">
    <location>
        <begin position="430"/>
        <end position="583"/>
    </location>
</feature>
<evidence type="ECO:0000259" key="16">
    <source>
        <dbReference type="PROSITE" id="PS50206"/>
    </source>
</evidence>
<proteinExistence type="inferred from homology"/>
<evidence type="ECO:0000256" key="5">
    <source>
        <dbReference type="ARBA" id="ARBA00022763"/>
    </source>
</evidence>
<comment type="subunit">
    <text evidence="10 12 13">Forms a heterotetramer with UvrA during the search for lesions. Interacts with UvrC in an incision complex.</text>
</comment>
<dbReference type="GO" id="GO:0009381">
    <property type="term" value="F:excinuclease ABC activity"/>
    <property type="evidence" value="ECO:0007669"/>
    <property type="project" value="UniProtKB-UniRule"/>
</dbReference>
<dbReference type="Pfam" id="PF00271">
    <property type="entry name" value="Helicase_C"/>
    <property type="match status" value="1"/>
</dbReference>
<dbReference type="InterPro" id="IPR036876">
    <property type="entry name" value="UVR_dom_sf"/>
</dbReference>
<evidence type="ECO:0000256" key="1">
    <source>
        <dbReference type="ARBA" id="ARBA00004496"/>
    </source>
</evidence>
<dbReference type="Pfam" id="PF17757">
    <property type="entry name" value="UvrB_inter"/>
    <property type="match status" value="1"/>
</dbReference>
<dbReference type="NCBIfam" id="TIGR00631">
    <property type="entry name" value="uvrb"/>
    <property type="match status" value="1"/>
</dbReference>
<evidence type="ECO:0000256" key="11">
    <source>
        <dbReference type="ARBA" id="ARBA00029504"/>
    </source>
</evidence>
<reference evidence="20" key="1">
    <citation type="journal article" date="2020" name="mSystems">
        <title>Genome- and Community-Level Interaction Insights into Carbon Utilization and Element Cycling Functions of Hydrothermarchaeota in Hydrothermal Sediment.</title>
        <authorList>
            <person name="Zhou Z."/>
            <person name="Liu Y."/>
            <person name="Xu W."/>
            <person name="Pan J."/>
            <person name="Luo Z.H."/>
            <person name="Li M."/>
        </authorList>
    </citation>
    <scope>NUCLEOTIDE SEQUENCE [LARGE SCALE GENOMIC DNA]</scope>
    <source>
        <strain evidence="19">SpSt-265</strain>
        <strain evidence="20">SpSt-465</strain>
    </source>
</reference>
<dbReference type="PROSITE" id="PS50151">
    <property type="entry name" value="UVR"/>
    <property type="match status" value="1"/>
</dbReference>
<keyword evidence="8 12" id="KW-0267">Excision nuclease</keyword>
<dbReference type="CDD" id="cd17916">
    <property type="entry name" value="DEXHc_UvrB"/>
    <property type="match status" value="1"/>
</dbReference>
<keyword evidence="12 13" id="KW-0742">SOS response</keyword>
<evidence type="ECO:0000256" key="2">
    <source>
        <dbReference type="ARBA" id="ARBA00008533"/>
    </source>
</evidence>
<comment type="similarity">
    <text evidence="2 12 13">Belongs to the UvrB family.</text>
</comment>
<dbReference type="InterPro" id="IPR041471">
    <property type="entry name" value="UvrB_inter"/>
</dbReference>
<evidence type="ECO:0000313" key="19">
    <source>
        <dbReference type="EMBL" id="HEA86890.1"/>
    </source>
</evidence>
<feature type="domain" description="Helicase ATP-binding" evidence="17">
    <location>
        <begin position="26"/>
        <end position="159"/>
    </location>
</feature>
<dbReference type="Gene3D" id="6.10.140.240">
    <property type="match status" value="1"/>
</dbReference>
<dbReference type="EMBL" id="DSTU01000003">
    <property type="protein sequence ID" value="HFJ53421.1"/>
    <property type="molecule type" value="Genomic_DNA"/>
</dbReference>
<evidence type="ECO:0000256" key="9">
    <source>
        <dbReference type="ARBA" id="ARBA00023204"/>
    </source>
</evidence>
<keyword evidence="4 12" id="KW-0547">Nucleotide-binding</keyword>
<dbReference type="PANTHER" id="PTHR24029">
    <property type="entry name" value="UVRABC SYSTEM PROTEIN B"/>
    <property type="match status" value="1"/>
</dbReference>
<organism evidence="20">
    <name type="scientific">candidate division WOR-3 bacterium</name>
    <dbReference type="NCBI Taxonomy" id="2052148"/>
    <lineage>
        <taxon>Bacteria</taxon>
        <taxon>Bacteria division WOR-3</taxon>
    </lineage>
</organism>
<dbReference type="PROSITE" id="PS51192">
    <property type="entry name" value="HELICASE_ATP_BIND_1"/>
    <property type="match status" value="1"/>
</dbReference>
<evidence type="ECO:0000256" key="12">
    <source>
        <dbReference type="HAMAP-Rule" id="MF_00204"/>
    </source>
</evidence>
<evidence type="ECO:0000259" key="17">
    <source>
        <dbReference type="PROSITE" id="PS51192"/>
    </source>
</evidence>
<evidence type="ECO:0000256" key="3">
    <source>
        <dbReference type="ARBA" id="ARBA00022490"/>
    </source>
</evidence>
<dbReference type="NCBIfam" id="NF003673">
    <property type="entry name" value="PRK05298.1"/>
    <property type="match status" value="1"/>
</dbReference>
<feature type="domain" description="UVR" evidence="15">
    <location>
        <begin position="623"/>
        <end position="658"/>
    </location>
</feature>
<dbReference type="InterPro" id="IPR024759">
    <property type="entry name" value="UvrB_YAD/RRR_dom"/>
</dbReference>
<dbReference type="Pfam" id="PF04851">
    <property type="entry name" value="ResIII"/>
    <property type="match status" value="1"/>
</dbReference>
<evidence type="ECO:0000259" key="18">
    <source>
        <dbReference type="PROSITE" id="PS51194"/>
    </source>
</evidence>
<dbReference type="EMBL" id="DSLG01000003">
    <property type="protein sequence ID" value="HEA86890.1"/>
    <property type="molecule type" value="Genomic_DNA"/>
</dbReference>
<evidence type="ECO:0000256" key="6">
    <source>
        <dbReference type="ARBA" id="ARBA00022769"/>
    </source>
</evidence>
<feature type="coiled-coil region" evidence="14">
    <location>
        <begin position="256"/>
        <end position="283"/>
    </location>
</feature>
<protein>
    <recommendedName>
        <fullName evidence="11 12">UvrABC system protein B</fullName>
        <shortName evidence="12">Protein UvrB</shortName>
    </recommendedName>
    <alternativeName>
        <fullName evidence="12">Excinuclease ABC subunit B</fullName>
    </alternativeName>
</protein>
<evidence type="ECO:0000259" key="15">
    <source>
        <dbReference type="PROSITE" id="PS50151"/>
    </source>
</evidence>
<dbReference type="InterPro" id="IPR001763">
    <property type="entry name" value="Rhodanese-like_dom"/>
</dbReference>
<dbReference type="GO" id="GO:0005524">
    <property type="term" value="F:ATP binding"/>
    <property type="evidence" value="ECO:0007669"/>
    <property type="project" value="UniProtKB-UniRule"/>
</dbReference>
<feature type="domain" description="Rhodanese" evidence="16">
    <location>
        <begin position="379"/>
        <end position="484"/>
    </location>
</feature>
<dbReference type="PROSITE" id="PS50206">
    <property type="entry name" value="RHODANESE_3"/>
    <property type="match status" value="1"/>
</dbReference>
<dbReference type="InterPro" id="IPR014001">
    <property type="entry name" value="Helicase_ATP-bd"/>
</dbReference>
<evidence type="ECO:0000256" key="14">
    <source>
        <dbReference type="SAM" id="Coils"/>
    </source>
</evidence>
<comment type="subcellular location">
    <subcellularLocation>
        <location evidence="1 12 13">Cytoplasm</location>
    </subcellularLocation>
</comment>
<dbReference type="AlphaFoldDB" id="A0A7C3IUN9"/>
<evidence type="ECO:0000256" key="13">
    <source>
        <dbReference type="RuleBase" id="RU003587"/>
    </source>
</evidence>
<dbReference type="InterPro" id="IPR004807">
    <property type="entry name" value="UvrB"/>
</dbReference>
<dbReference type="GO" id="GO:0003677">
    <property type="term" value="F:DNA binding"/>
    <property type="evidence" value="ECO:0007669"/>
    <property type="project" value="UniProtKB-UniRule"/>
</dbReference>
<dbReference type="InterPro" id="IPR006935">
    <property type="entry name" value="Helicase/UvrB_N"/>
</dbReference>
<keyword evidence="7 12" id="KW-0067">ATP-binding</keyword>
<dbReference type="Gene3D" id="4.10.860.10">
    <property type="entry name" value="UVR domain"/>
    <property type="match status" value="1"/>
</dbReference>
<keyword evidence="14" id="KW-0175">Coiled coil</keyword>
<name>A0A7C3IUN9_UNCW3</name>
<dbReference type="GO" id="GO:0009380">
    <property type="term" value="C:excinuclease repair complex"/>
    <property type="evidence" value="ECO:0007669"/>
    <property type="project" value="InterPro"/>
</dbReference>
<keyword evidence="5 12" id="KW-0227">DNA damage</keyword>
<evidence type="ECO:0000256" key="8">
    <source>
        <dbReference type="ARBA" id="ARBA00022881"/>
    </source>
</evidence>
<dbReference type="Pfam" id="PF12344">
    <property type="entry name" value="UvrB"/>
    <property type="match status" value="1"/>
</dbReference>
<dbReference type="SUPFAM" id="SSF46600">
    <property type="entry name" value="C-terminal UvrC-binding domain of UvrB"/>
    <property type="match status" value="1"/>
</dbReference>
<comment type="caution">
    <text evidence="20">The sequence shown here is derived from an EMBL/GenBank/DDBJ whole genome shotgun (WGS) entry which is preliminary data.</text>
</comment>
<evidence type="ECO:0000256" key="4">
    <source>
        <dbReference type="ARBA" id="ARBA00022741"/>
    </source>
</evidence>
<gene>
    <name evidence="12 20" type="primary">uvrB</name>
    <name evidence="19" type="ORF">ENP94_02645</name>
    <name evidence="20" type="ORF">ENS16_01860</name>
</gene>
<dbReference type="InterPro" id="IPR001650">
    <property type="entry name" value="Helicase_C-like"/>
</dbReference>
<accession>A0A7C3IUN9</accession>
<sequence>MQEQFRLRSPFQPAGDQPEAIERLVEFIQSGAKYSTLLGVTGSGKTFVMASVIARLNRPTIVISHNKTLAAQLYGEFRQFFPDNAVEYFISYYDYYQPEAYVPEHDLYIEKDASINEEIERLRLRATSSLIERRDVIVVASVSCIYNLGEPWEFRESLFPIELNRELDREQLLEQLVKLQYTRNDFELKRSTFRVRGEVVEVHPSHRDYGVRIEFQNDRIVRLSIFDIVSGELIERRERVVIYPARHFITDEERIQQAIKSIEAELRQRVAELEAQGKLLEAQRLRTRTKFDLEMIQEFGYCPGIENYSRHLLGKAPGERPYCLLDYFPADYLMFIDESHQTIPQIQGMYNGDRSRKQVLVDYGFRLPSCLDNRPLRFDEFETLINQVVFTSATPGDYELERSQGRVAELIVRPTGLVDPKMIVRPTTNQVDDLLNEIRQRVERRERVLVTTLTKRMAEDLAEYLTELGIRVRYLHSEIEPLERVEILRGLRLGEFDVLVGINLLREGLDLPEVSLVAVLDADKEGFLRDARSLIQTAGRAARNVRGEVILYADNITRSIRNALAETERRRQKQIEYNRRHGIVPRSIEKTTEQVLGTTAVVDVRQEETAEKEWQVADREDQMEILLRLEKEMQQAAQNLEFERAAKLRDRIRELQQQIDDAEWRKSRRKRLKNR</sequence>
<dbReference type="InterPro" id="IPR001943">
    <property type="entry name" value="UVR_dom"/>
</dbReference>